<feature type="binding site" evidence="6">
    <location>
        <position position="79"/>
    </location>
    <ligand>
        <name>NAD(+)</name>
        <dbReference type="ChEBI" id="CHEBI:57540"/>
    </ligand>
</feature>
<evidence type="ECO:0000313" key="10">
    <source>
        <dbReference type="Proteomes" id="UP000298488"/>
    </source>
</evidence>
<protein>
    <submittedName>
        <fullName evidence="9">DUF4433 domain-containing protein</fullName>
    </submittedName>
</protein>
<keyword evidence="1 6" id="KW-1277">Toxin-antitoxin system</keyword>
<dbReference type="GO" id="GO:0016779">
    <property type="term" value="F:nucleotidyltransferase activity"/>
    <property type="evidence" value="ECO:0007669"/>
    <property type="project" value="UniProtKB-UniRule"/>
</dbReference>
<keyword evidence="3 6" id="KW-0808">Transferase</keyword>
<keyword evidence="4 6" id="KW-0548">Nucleotidyltransferase</keyword>
<evidence type="ECO:0000259" key="8">
    <source>
        <dbReference type="PROSITE" id="PS52018"/>
    </source>
</evidence>
<evidence type="ECO:0000256" key="6">
    <source>
        <dbReference type="PROSITE-ProRule" id="PRU01362"/>
    </source>
</evidence>
<feature type="binding site" evidence="6">
    <location>
        <position position="100"/>
    </location>
    <ligand>
        <name>NAD(+)</name>
        <dbReference type="ChEBI" id="CHEBI:57540"/>
    </ligand>
</feature>
<evidence type="ECO:0000256" key="2">
    <source>
        <dbReference type="ARBA" id="ARBA00022676"/>
    </source>
</evidence>
<evidence type="ECO:0000256" key="1">
    <source>
        <dbReference type="ARBA" id="ARBA00022649"/>
    </source>
</evidence>
<evidence type="ECO:0000256" key="5">
    <source>
        <dbReference type="ARBA" id="ARBA00023125"/>
    </source>
</evidence>
<feature type="active site" description="Proton acceptor" evidence="6">
    <location>
        <position position="100"/>
    </location>
</feature>
<dbReference type="AlphaFoldDB" id="A0A4R8V8C3"/>
<feature type="domain" description="DarT" evidence="8">
    <location>
        <begin position="58"/>
        <end position="249"/>
    </location>
</feature>
<feature type="compositionally biased region" description="Polar residues" evidence="7">
    <location>
        <begin position="21"/>
        <end position="34"/>
    </location>
</feature>
<sequence length="251" mass="27137">MSECIHGLETDRCDVCAPRDTGSSARNSPRSVTVRTRPARKPAPIASSAPVAVDPGARRIFHLTHVRNLPGILAEGRVLSEAAGATPVVDISAPDNRELRREVTIGAAAVSSFVPFFLVPDARLWEGIRAGESDYRLDDAVRRSPASDFVLLVSTAGAVGSGSVIADGDAADPTTRFVPLSELDGRMPRRLYDEEDALRVAEFLVPDHVEFSDVNLVGVANDKVRAVVREQLASRGFVQKVSVYPPWFQRP</sequence>
<dbReference type="InterPro" id="IPR029494">
    <property type="entry name" value="DarT"/>
</dbReference>
<organism evidence="9 10">
    <name type="scientific">Terrimesophilobacter mesophilus</name>
    <dbReference type="NCBI Taxonomy" id="433647"/>
    <lineage>
        <taxon>Bacteria</taxon>
        <taxon>Bacillati</taxon>
        <taxon>Actinomycetota</taxon>
        <taxon>Actinomycetes</taxon>
        <taxon>Micrococcales</taxon>
        <taxon>Microbacteriaceae</taxon>
        <taxon>Terrimesophilobacter</taxon>
    </lineage>
</organism>
<feature type="binding site" evidence="6">
    <location>
        <begin position="62"/>
        <end position="64"/>
    </location>
    <ligand>
        <name>NAD(+)</name>
        <dbReference type="ChEBI" id="CHEBI:57540"/>
    </ligand>
</feature>
<feature type="region of interest" description="Disordered" evidence="7">
    <location>
        <begin position="18"/>
        <end position="48"/>
    </location>
</feature>
<evidence type="ECO:0000313" key="9">
    <source>
        <dbReference type="EMBL" id="TFB78685.1"/>
    </source>
</evidence>
<comment type="similarity">
    <text evidence="6">Belongs to the DarT ADP-ribosyltransferase family.</text>
</comment>
<evidence type="ECO:0000256" key="7">
    <source>
        <dbReference type="SAM" id="MobiDB-lite"/>
    </source>
</evidence>
<evidence type="ECO:0000256" key="4">
    <source>
        <dbReference type="ARBA" id="ARBA00022695"/>
    </source>
</evidence>
<comment type="caution">
    <text evidence="9">The sequence shown here is derived from an EMBL/GenBank/DDBJ whole genome shotgun (WGS) entry which is preliminary data.</text>
</comment>
<dbReference type="Proteomes" id="UP000298488">
    <property type="component" value="Unassembled WGS sequence"/>
</dbReference>
<name>A0A4R8V8C3_9MICO</name>
<reference evidence="9 10" key="1">
    <citation type="submission" date="2019-03" db="EMBL/GenBank/DDBJ databases">
        <title>Genomics of glacier-inhabiting Cryobacterium strains.</title>
        <authorList>
            <person name="Liu Q."/>
            <person name="Xin Y.-H."/>
        </authorList>
    </citation>
    <scope>NUCLEOTIDE SEQUENCE [LARGE SCALE GENOMIC DNA]</scope>
    <source>
        <strain evidence="9 10">CGMCC 1.10440</strain>
    </source>
</reference>
<gene>
    <name evidence="9" type="ORF">E3N84_00460</name>
</gene>
<evidence type="ECO:0000256" key="3">
    <source>
        <dbReference type="ARBA" id="ARBA00022679"/>
    </source>
</evidence>
<feature type="binding site" evidence="6">
    <location>
        <position position="71"/>
    </location>
    <ligand>
        <name>NAD(+)</name>
        <dbReference type="ChEBI" id="CHEBI:57540"/>
    </ligand>
</feature>
<dbReference type="GO" id="GO:0016757">
    <property type="term" value="F:glycosyltransferase activity"/>
    <property type="evidence" value="ECO:0007669"/>
    <property type="project" value="UniProtKB-UniRule"/>
</dbReference>
<keyword evidence="2 6" id="KW-0328">Glycosyltransferase</keyword>
<accession>A0A4R8V8C3</accession>
<dbReference type="RefSeq" id="WP_104094565.1">
    <property type="nucleotide sequence ID" value="NZ_JACHBP010000001.1"/>
</dbReference>
<dbReference type="PROSITE" id="PS52018">
    <property type="entry name" value="DART"/>
    <property type="match status" value="1"/>
</dbReference>
<comment type="catalytic activity">
    <reaction evidence="6">
        <text>a thymidine in DNA + NAD(+) = an N-(ADP-alpha-D-ribosyl)-thymidine in DNA + nicotinamide + H(+)</text>
        <dbReference type="Rhea" id="RHEA:71651"/>
        <dbReference type="Rhea" id="RHEA-COMP:13556"/>
        <dbReference type="Rhea" id="RHEA-COMP:18051"/>
        <dbReference type="ChEBI" id="CHEBI:15378"/>
        <dbReference type="ChEBI" id="CHEBI:17154"/>
        <dbReference type="ChEBI" id="CHEBI:57540"/>
        <dbReference type="ChEBI" id="CHEBI:137386"/>
        <dbReference type="ChEBI" id="CHEBI:191199"/>
    </reaction>
</comment>
<dbReference type="GO" id="GO:0003677">
    <property type="term" value="F:DNA binding"/>
    <property type="evidence" value="ECO:0007669"/>
    <property type="project" value="UniProtKB-UniRule"/>
</dbReference>
<feature type="active site" evidence="6">
    <location>
        <position position="202"/>
    </location>
</feature>
<keyword evidence="10" id="KW-1185">Reference proteome</keyword>
<dbReference type="OrthoDB" id="9813972at2"/>
<dbReference type="Pfam" id="PF14487">
    <property type="entry name" value="DarT"/>
    <property type="match status" value="1"/>
</dbReference>
<dbReference type="EMBL" id="SOFI01000003">
    <property type="protein sequence ID" value="TFB78685.1"/>
    <property type="molecule type" value="Genomic_DNA"/>
</dbReference>
<keyword evidence="5 6" id="KW-0238">DNA-binding</keyword>
<proteinExistence type="inferred from homology"/>